<dbReference type="GeneID" id="92384903"/>
<accession>A0AAE8QXE3</accession>
<proteinExistence type="predicted"/>
<dbReference type="RefSeq" id="WP_032666000.1">
    <property type="nucleotide sequence ID" value="NZ_JAXROK010000008.1"/>
</dbReference>
<dbReference type="AlphaFoldDB" id="A0AAE8QXE3"/>
<sequence length="226" mass="23921">MAFHLPNGATVFVAPASGNPITITDISNAANAVLTLNGGTVKVGDVVLLSSPWTALDNLVGKVTAVSGSQATIGGVNTSNTKIFPTGSGSGSLRVVESADWVQIPQITEVAAAGGEQQYYQFQFLEDDTQRSLPTYKSAKTQTYTVAHDSDQPFYPLLKEADLAGDTIAVYMYVPKAKETRYWSVVPSFSGEPNPVVNQIETVTVAFAVQSKGTTFYKDADTTPGS</sequence>
<comment type="caution">
    <text evidence="1">The sequence shown here is derived from an EMBL/GenBank/DDBJ whole genome shotgun (WGS) entry which is preliminary data.</text>
</comment>
<reference evidence="1 2" key="1">
    <citation type="submission" date="2019-02" db="EMBL/GenBank/DDBJ databases">
        <title>The draft genome of Enterobacter spp. strains.</title>
        <authorList>
            <person name="Wang C."/>
            <person name="Feng Y."/>
            <person name="Zong Z."/>
        </authorList>
    </citation>
    <scope>NUCLEOTIDE SEQUENCE [LARGE SCALE GENOMIC DNA]</scope>
    <source>
        <strain evidence="1 2">WCHEQ120003</strain>
    </source>
</reference>
<gene>
    <name evidence="1" type="ORF">E0L16_08915</name>
</gene>
<organism evidence="1 2">
    <name type="scientific">Enterobacter quasihormaechei</name>
    <dbReference type="NCBI Taxonomy" id="2529382"/>
    <lineage>
        <taxon>Bacteria</taxon>
        <taxon>Pseudomonadati</taxon>
        <taxon>Pseudomonadota</taxon>
        <taxon>Gammaproteobacteria</taxon>
        <taxon>Enterobacterales</taxon>
        <taxon>Enterobacteriaceae</taxon>
        <taxon>Enterobacter</taxon>
    </lineage>
</organism>
<dbReference type="EMBL" id="SJON01000005">
    <property type="protein sequence ID" value="TCB87509.1"/>
    <property type="molecule type" value="Genomic_DNA"/>
</dbReference>
<evidence type="ECO:0000313" key="1">
    <source>
        <dbReference type="EMBL" id="TCB87509.1"/>
    </source>
</evidence>
<dbReference type="InterPro" id="IPR014918">
    <property type="entry name" value="Phage_tail_3"/>
</dbReference>
<protein>
    <submittedName>
        <fullName evidence="1">Phage tail protein</fullName>
    </submittedName>
</protein>
<evidence type="ECO:0000313" key="2">
    <source>
        <dbReference type="Proteomes" id="UP000291623"/>
    </source>
</evidence>
<name>A0AAE8QXE3_9ENTR</name>
<dbReference type="Pfam" id="PF08813">
    <property type="entry name" value="Phage_tail_3"/>
    <property type="match status" value="1"/>
</dbReference>
<dbReference type="Proteomes" id="UP000291623">
    <property type="component" value="Unassembled WGS sequence"/>
</dbReference>